<dbReference type="PANTHER" id="PTHR30590">
    <property type="entry name" value="INNER MEMBRANE PROTEIN"/>
    <property type="match status" value="1"/>
</dbReference>
<feature type="transmembrane region" description="Helical" evidence="1">
    <location>
        <begin position="33"/>
        <end position="53"/>
    </location>
</feature>
<proteinExistence type="predicted"/>
<accession>A0ABW3G346</accession>
<dbReference type="PANTHER" id="PTHR30590:SF2">
    <property type="entry name" value="INNER MEMBRANE PROTEIN"/>
    <property type="match status" value="1"/>
</dbReference>
<dbReference type="EMBL" id="JBHTIW010000035">
    <property type="protein sequence ID" value="MFD0923480.1"/>
    <property type="molecule type" value="Genomic_DNA"/>
</dbReference>
<keyword evidence="1" id="KW-1133">Transmembrane helix</keyword>
<feature type="transmembrane region" description="Helical" evidence="1">
    <location>
        <begin position="101"/>
        <end position="120"/>
    </location>
</feature>
<dbReference type="Pfam" id="PF04235">
    <property type="entry name" value="DUF418"/>
    <property type="match status" value="1"/>
</dbReference>
<dbReference type="Proteomes" id="UP001597018">
    <property type="component" value="Unassembled WGS sequence"/>
</dbReference>
<feature type="transmembrane region" description="Helical" evidence="1">
    <location>
        <begin position="196"/>
        <end position="213"/>
    </location>
</feature>
<feature type="transmembrane region" description="Helical" evidence="1">
    <location>
        <begin position="126"/>
        <end position="147"/>
    </location>
</feature>
<reference evidence="4" key="1">
    <citation type="journal article" date="2019" name="Int. J. Syst. Evol. Microbiol.">
        <title>The Global Catalogue of Microorganisms (GCM) 10K type strain sequencing project: providing services to taxonomists for standard genome sequencing and annotation.</title>
        <authorList>
            <consortium name="The Broad Institute Genomics Platform"/>
            <consortium name="The Broad Institute Genome Sequencing Center for Infectious Disease"/>
            <person name="Wu L."/>
            <person name="Ma J."/>
        </authorList>
    </citation>
    <scope>NUCLEOTIDE SEQUENCE [LARGE SCALE GENOMIC DNA]</scope>
    <source>
        <strain evidence="4">CCUG 56401</strain>
    </source>
</reference>
<feature type="domain" description="DUF418" evidence="2">
    <location>
        <begin position="197"/>
        <end position="331"/>
    </location>
</feature>
<feature type="transmembrane region" description="Helical" evidence="1">
    <location>
        <begin position="266"/>
        <end position="283"/>
    </location>
</feature>
<organism evidence="3 4">
    <name type="scientific">Saccharopolyspora rosea</name>
    <dbReference type="NCBI Taxonomy" id="524884"/>
    <lineage>
        <taxon>Bacteria</taxon>
        <taxon>Bacillati</taxon>
        <taxon>Actinomycetota</taxon>
        <taxon>Actinomycetes</taxon>
        <taxon>Pseudonocardiales</taxon>
        <taxon>Pseudonocardiaceae</taxon>
        <taxon>Saccharopolyspora</taxon>
    </lineage>
</organism>
<feature type="transmembrane region" description="Helical" evidence="1">
    <location>
        <begin position="295"/>
        <end position="313"/>
    </location>
</feature>
<keyword evidence="4" id="KW-1185">Reference proteome</keyword>
<feature type="transmembrane region" description="Helical" evidence="1">
    <location>
        <begin position="73"/>
        <end position="89"/>
    </location>
</feature>
<dbReference type="RefSeq" id="WP_263248682.1">
    <property type="nucleotide sequence ID" value="NZ_BAABLT010000041.1"/>
</dbReference>
<dbReference type="InterPro" id="IPR007349">
    <property type="entry name" value="DUF418"/>
</dbReference>
<keyword evidence="1" id="KW-0812">Transmembrane</keyword>
<keyword evidence="1" id="KW-0472">Membrane</keyword>
<protein>
    <submittedName>
        <fullName evidence="3">DUF418 domain-containing protein</fullName>
    </submittedName>
</protein>
<gene>
    <name evidence="3" type="ORF">ACFQ16_27380</name>
</gene>
<sequence length="343" mass="36401">MTAGVFGAAGTADVGGDTAPPGRRISELDALRGLALCGIIFVNISQVMNIHGVVDGQVLPVRHALDLFVHERFFPVFATLFGVGFGIFLRRAASRTAWPRVPLLLRFAALGVFGLLHHVLQPGEALLPYAIGGFVVLLPFSWFPWWVNLPAGAVLVVLSVTLASGGMASVPGLLLLGFGLAQAGVPEALHRSTGKIAAVFAGSAVLSAGALVWQEQDPLSVGFTSSSAVAGLCLSLAYTTGLLLVLKTPAGRVVSGALEPFGRMALTNYLTATLLFVPLGYLLGLPESTSWGAELGLAAAILAVQIVWSRLWLDRFRYGPLEWVWRCVTWRQLVPMRRAPEAV</sequence>
<evidence type="ECO:0000313" key="4">
    <source>
        <dbReference type="Proteomes" id="UP001597018"/>
    </source>
</evidence>
<name>A0ABW3G346_9PSEU</name>
<feature type="transmembrane region" description="Helical" evidence="1">
    <location>
        <begin position="225"/>
        <end position="246"/>
    </location>
</feature>
<evidence type="ECO:0000256" key="1">
    <source>
        <dbReference type="SAM" id="Phobius"/>
    </source>
</evidence>
<comment type="caution">
    <text evidence="3">The sequence shown here is derived from an EMBL/GenBank/DDBJ whole genome shotgun (WGS) entry which is preliminary data.</text>
</comment>
<evidence type="ECO:0000313" key="3">
    <source>
        <dbReference type="EMBL" id="MFD0923480.1"/>
    </source>
</evidence>
<dbReference type="InterPro" id="IPR052529">
    <property type="entry name" value="Bact_Transport_Assoc"/>
</dbReference>
<feature type="transmembrane region" description="Helical" evidence="1">
    <location>
        <begin position="154"/>
        <end position="176"/>
    </location>
</feature>
<evidence type="ECO:0000259" key="2">
    <source>
        <dbReference type="Pfam" id="PF04235"/>
    </source>
</evidence>